<accession>K1RM54</accession>
<name>K1RM54_MAGGI</name>
<dbReference type="InParanoid" id="K1RM54"/>
<gene>
    <name evidence="1" type="ORF">CGI_10023885</name>
</gene>
<reference evidence="1" key="1">
    <citation type="journal article" date="2012" name="Nature">
        <title>The oyster genome reveals stress adaptation and complexity of shell formation.</title>
        <authorList>
            <person name="Zhang G."/>
            <person name="Fang X."/>
            <person name="Guo X."/>
            <person name="Li L."/>
            <person name="Luo R."/>
            <person name="Xu F."/>
            <person name="Yang P."/>
            <person name="Zhang L."/>
            <person name="Wang X."/>
            <person name="Qi H."/>
            <person name="Xiong Z."/>
            <person name="Que H."/>
            <person name="Xie Y."/>
            <person name="Holland P.W."/>
            <person name="Paps J."/>
            <person name="Zhu Y."/>
            <person name="Wu F."/>
            <person name="Chen Y."/>
            <person name="Wang J."/>
            <person name="Peng C."/>
            <person name="Meng J."/>
            <person name="Yang L."/>
            <person name="Liu J."/>
            <person name="Wen B."/>
            <person name="Zhang N."/>
            <person name="Huang Z."/>
            <person name="Zhu Q."/>
            <person name="Feng Y."/>
            <person name="Mount A."/>
            <person name="Hedgecock D."/>
            <person name="Xu Z."/>
            <person name="Liu Y."/>
            <person name="Domazet-Loso T."/>
            <person name="Du Y."/>
            <person name="Sun X."/>
            <person name="Zhang S."/>
            <person name="Liu B."/>
            <person name="Cheng P."/>
            <person name="Jiang X."/>
            <person name="Li J."/>
            <person name="Fan D."/>
            <person name="Wang W."/>
            <person name="Fu W."/>
            <person name="Wang T."/>
            <person name="Wang B."/>
            <person name="Zhang J."/>
            <person name="Peng Z."/>
            <person name="Li Y."/>
            <person name="Li N."/>
            <person name="Wang J."/>
            <person name="Chen M."/>
            <person name="He Y."/>
            <person name="Tan F."/>
            <person name="Song X."/>
            <person name="Zheng Q."/>
            <person name="Huang R."/>
            <person name="Yang H."/>
            <person name="Du X."/>
            <person name="Chen L."/>
            <person name="Yang M."/>
            <person name="Gaffney P.M."/>
            <person name="Wang S."/>
            <person name="Luo L."/>
            <person name="She Z."/>
            <person name="Ming Y."/>
            <person name="Huang W."/>
            <person name="Zhang S."/>
            <person name="Huang B."/>
            <person name="Zhang Y."/>
            <person name="Qu T."/>
            <person name="Ni P."/>
            <person name="Miao G."/>
            <person name="Wang J."/>
            <person name="Wang Q."/>
            <person name="Steinberg C.E."/>
            <person name="Wang H."/>
            <person name="Li N."/>
            <person name="Qian L."/>
            <person name="Zhang G."/>
            <person name="Li Y."/>
            <person name="Yang H."/>
            <person name="Liu X."/>
            <person name="Wang J."/>
            <person name="Yin Y."/>
            <person name="Wang J."/>
        </authorList>
    </citation>
    <scope>NUCLEOTIDE SEQUENCE [LARGE SCALE GENOMIC DNA]</scope>
    <source>
        <strain evidence="1">05x7-T-G4-1.051#20</strain>
    </source>
</reference>
<dbReference type="EMBL" id="JH818634">
    <property type="protein sequence ID" value="EKC42665.1"/>
    <property type="molecule type" value="Genomic_DNA"/>
</dbReference>
<organism evidence="1">
    <name type="scientific">Magallana gigas</name>
    <name type="common">Pacific oyster</name>
    <name type="synonym">Crassostrea gigas</name>
    <dbReference type="NCBI Taxonomy" id="29159"/>
    <lineage>
        <taxon>Eukaryota</taxon>
        <taxon>Metazoa</taxon>
        <taxon>Spiralia</taxon>
        <taxon>Lophotrochozoa</taxon>
        <taxon>Mollusca</taxon>
        <taxon>Bivalvia</taxon>
        <taxon>Autobranchia</taxon>
        <taxon>Pteriomorphia</taxon>
        <taxon>Ostreida</taxon>
        <taxon>Ostreoidea</taxon>
        <taxon>Ostreidae</taxon>
        <taxon>Magallana</taxon>
    </lineage>
</organism>
<evidence type="ECO:0000313" key="1">
    <source>
        <dbReference type="EMBL" id="EKC42665.1"/>
    </source>
</evidence>
<proteinExistence type="predicted"/>
<sequence length="131" mass="15133">MKWDATLVTSFEGLSQYPKFLNSEGQWTKCSPAQTIRLNNHVVVDIADVRNFNSTGAEFIIRSEKYRFLECEKEILDELSLNGGIVKVLDLTKFCPMEMLKQYYQGLISLWLAHRPVLKVGKARVLPEYIF</sequence>
<dbReference type="HOGENOM" id="CLU_1929618_0_0_1"/>
<dbReference type="AlphaFoldDB" id="K1RM54"/>
<protein>
    <submittedName>
        <fullName evidence="1">Uncharacterized protein</fullName>
    </submittedName>
</protein>